<keyword evidence="11" id="KW-0472">Membrane</keyword>
<sequence>MKLLKKILFIFVVFQFLTSCVPYRDTLYLEKNKDKVSEIEINAEAYKPYRVQVNDILIIKIKALDQNLVSIFNKSQNESQSTVSEQMNYFEGYQVDDYGNIRIPIIGNLNVQGQTIDEISKLIETKLVQEYLYKETNPYVTVKIAGIRYTVNGEVSNTGTKIIYQDKVTILEALANAGDIKDTGDKRNVMIMRKIPGGYQSETLNLNDAKVINSPYFYIKPNDFIYVKPLKQKNVGVGTNGLQTLTTVLSLFGVITTTYLLIKSL</sequence>
<evidence type="ECO:0000256" key="4">
    <source>
        <dbReference type="ARBA" id="ARBA00022452"/>
    </source>
</evidence>
<dbReference type="GO" id="GO:0015159">
    <property type="term" value="F:polysaccharide transmembrane transporter activity"/>
    <property type="evidence" value="ECO:0007669"/>
    <property type="project" value="InterPro"/>
</dbReference>
<evidence type="ECO:0000256" key="11">
    <source>
        <dbReference type="ARBA" id="ARBA00023136"/>
    </source>
</evidence>
<dbReference type="PANTHER" id="PTHR33619:SF3">
    <property type="entry name" value="POLYSACCHARIDE EXPORT PROTEIN GFCE-RELATED"/>
    <property type="match status" value="1"/>
</dbReference>
<dbReference type="InterPro" id="IPR049712">
    <property type="entry name" value="Poly_export"/>
</dbReference>
<evidence type="ECO:0000313" key="18">
    <source>
        <dbReference type="Proteomes" id="UP000007599"/>
    </source>
</evidence>
<keyword evidence="14 17" id="KW-0449">Lipoprotein</keyword>
<dbReference type="KEGG" id="fin:KQS_03260"/>
<evidence type="ECO:0000256" key="9">
    <source>
        <dbReference type="ARBA" id="ARBA00023065"/>
    </source>
</evidence>
<evidence type="ECO:0000256" key="6">
    <source>
        <dbReference type="ARBA" id="ARBA00022692"/>
    </source>
</evidence>
<feature type="domain" description="Polysaccharide export protein N-terminal" evidence="15">
    <location>
        <begin position="46"/>
        <end position="144"/>
    </location>
</feature>
<feature type="domain" description="SLBB" evidence="16">
    <location>
        <begin position="149"/>
        <end position="227"/>
    </location>
</feature>
<dbReference type="Pfam" id="PF02563">
    <property type="entry name" value="Poly_export"/>
    <property type="match status" value="1"/>
</dbReference>
<dbReference type="OrthoDB" id="1445882at2"/>
<evidence type="ECO:0000313" key="17">
    <source>
        <dbReference type="EMBL" id="CCG52638.1"/>
    </source>
</evidence>
<dbReference type="InterPro" id="IPR054765">
    <property type="entry name" value="SLBB_dom"/>
</dbReference>
<evidence type="ECO:0000256" key="7">
    <source>
        <dbReference type="ARBA" id="ARBA00022729"/>
    </source>
</evidence>
<protein>
    <submittedName>
        <fullName evidence="17">Probable polysaccharide exporter lipoprotein Wza</fullName>
    </submittedName>
</protein>
<keyword evidence="18" id="KW-1185">Reference proteome</keyword>
<keyword evidence="7" id="KW-0732">Signal</keyword>
<evidence type="ECO:0000256" key="14">
    <source>
        <dbReference type="ARBA" id="ARBA00023288"/>
    </source>
</evidence>
<dbReference type="GO" id="GO:0046930">
    <property type="term" value="C:pore complex"/>
    <property type="evidence" value="ECO:0007669"/>
    <property type="project" value="UniProtKB-KW"/>
</dbReference>
<evidence type="ECO:0000256" key="13">
    <source>
        <dbReference type="ARBA" id="ARBA00023237"/>
    </source>
</evidence>
<keyword evidence="12" id="KW-0564">Palmitate</keyword>
<keyword evidence="13" id="KW-0998">Cell outer membrane</keyword>
<name>H8XSQ3_FLAIG</name>
<accession>H8XSQ3</accession>
<dbReference type="Gene3D" id="3.10.560.10">
    <property type="entry name" value="Outer membrane lipoprotein wza domain like"/>
    <property type="match status" value="1"/>
</dbReference>
<evidence type="ECO:0000256" key="2">
    <source>
        <dbReference type="ARBA" id="ARBA00009450"/>
    </source>
</evidence>
<dbReference type="GO" id="GO:0006811">
    <property type="term" value="P:monoatomic ion transport"/>
    <property type="evidence" value="ECO:0007669"/>
    <property type="project" value="UniProtKB-KW"/>
</dbReference>
<dbReference type="PATRIC" id="fig|1094466.5.peg.642"/>
<dbReference type="Proteomes" id="UP000007599">
    <property type="component" value="Chromosome I"/>
</dbReference>
<dbReference type="GO" id="GO:0015288">
    <property type="term" value="F:porin activity"/>
    <property type="evidence" value="ECO:0007669"/>
    <property type="project" value="UniProtKB-KW"/>
</dbReference>
<keyword evidence="3" id="KW-0813">Transport</keyword>
<evidence type="ECO:0000256" key="10">
    <source>
        <dbReference type="ARBA" id="ARBA00023114"/>
    </source>
</evidence>
<keyword evidence="5" id="KW-0762">Sugar transport</keyword>
<evidence type="ECO:0000256" key="3">
    <source>
        <dbReference type="ARBA" id="ARBA00022448"/>
    </source>
</evidence>
<proteinExistence type="inferred from homology"/>
<dbReference type="eggNOG" id="COG1596">
    <property type="taxonomic scope" value="Bacteria"/>
</dbReference>
<dbReference type="PANTHER" id="PTHR33619">
    <property type="entry name" value="POLYSACCHARIDE EXPORT PROTEIN GFCE-RELATED"/>
    <property type="match status" value="1"/>
</dbReference>
<evidence type="ECO:0000256" key="8">
    <source>
        <dbReference type="ARBA" id="ARBA00023047"/>
    </source>
</evidence>
<dbReference type="Pfam" id="PF22461">
    <property type="entry name" value="SLBB_2"/>
    <property type="match status" value="1"/>
</dbReference>
<dbReference type="STRING" id="1094466.KQS_03260"/>
<evidence type="ECO:0000259" key="15">
    <source>
        <dbReference type="Pfam" id="PF02563"/>
    </source>
</evidence>
<dbReference type="InterPro" id="IPR003715">
    <property type="entry name" value="Poly_export_N"/>
</dbReference>
<dbReference type="PROSITE" id="PS51257">
    <property type="entry name" value="PROKAR_LIPOPROTEIN"/>
    <property type="match status" value="1"/>
</dbReference>
<keyword evidence="10" id="KW-0626">Porin</keyword>
<evidence type="ECO:0000256" key="1">
    <source>
        <dbReference type="ARBA" id="ARBA00004571"/>
    </source>
</evidence>
<comment type="similarity">
    <text evidence="2">Belongs to the BexD/CtrA/VexA family.</text>
</comment>
<keyword evidence="6" id="KW-0812">Transmembrane</keyword>
<dbReference type="GO" id="GO:0009279">
    <property type="term" value="C:cell outer membrane"/>
    <property type="evidence" value="ECO:0007669"/>
    <property type="project" value="UniProtKB-SubCell"/>
</dbReference>
<reference evidence="18" key="2">
    <citation type="submission" date="2012-03" db="EMBL/GenBank/DDBJ databases">
        <title>Complete genome sequence of Flavobacterium indicum GPTSA100-9T, isolated from warm spring water.</title>
        <authorList>
            <person name="Barbier P."/>
            <person name="Houel A."/>
            <person name="Loux V."/>
            <person name="Poulain J."/>
            <person name="Bernardet J.-F."/>
            <person name="Touchon M."/>
            <person name="Duchaud E."/>
        </authorList>
    </citation>
    <scope>NUCLEOTIDE SEQUENCE [LARGE SCALE GENOMIC DNA]</scope>
    <source>
        <strain evidence="18">DSM 17447 / CIP 109464 / GPTSA100-9</strain>
    </source>
</reference>
<dbReference type="RefSeq" id="WP_014387780.1">
    <property type="nucleotide sequence ID" value="NC_017025.1"/>
</dbReference>
<evidence type="ECO:0000256" key="5">
    <source>
        <dbReference type="ARBA" id="ARBA00022597"/>
    </source>
</evidence>
<dbReference type="EMBL" id="HE774682">
    <property type="protein sequence ID" value="CCG52638.1"/>
    <property type="molecule type" value="Genomic_DNA"/>
</dbReference>
<keyword evidence="4" id="KW-1134">Transmembrane beta strand</keyword>
<evidence type="ECO:0000259" key="16">
    <source>
        <dbReference type="Pfam" id="PF22461"/>
    </source>
</evidence>
<comment type="subcellular location">
    <subcellularLocation>
        <location evidence="1">Cell outer membrane</location>
        <topology evidence="1">Multi-pass membrane protein</topology>
    </subcellularLocation>
</comment>
<keyword evidence="9" id="KW-0406">Ion transport</keyword>
<reference evidence="17 18" key="1">
    <citation type="journal article" date="2012" name="J. Bacteriol.">
        <title>Complete Genome Sequence of Flavobacterium indicum GPSTA100-9T, Isolated from Warm Spring Water.</title>
        <authorList>
            <person name="Barbier P."/>
            <person name="Houel A."/>
            <person name="Loux V."/>
            <person name="Poulain J."/>
            <person name="Bernardet J.F."/>
            <person name="Touchon M."/>
            <person name="Duchaud E."/>
        </authorList>
    </citation>
    <scope>NUCLEOTIDE SEQUENCE [LARGE SCALE GENOMIC DNA]</scope>
    <source>
        <strain evidence="18">DSM 17447 / CIP 109464 / GPTSA100-9</strain>
    </source>
</reference>
<dbReference type="AlphaFoldDB" id="H8XSQ3"/>
<evidence type="ECO:0000256" key="12">
    <source>
        <dbReference type="ARBA" id="ARBA00023139"/>
    </source>
</evidence>
<gene>
    <name evidence="17" type="primary">wza</name>
    <name evidence="17" type="ordered locus">KQS_03260</name>
</gene>
<dbReference type="HOGENOM" id="CLU_038343_1_1_10"/>
<organism evidence="17 18">
    <name type="scientific">Flavobacterium indicum (strain DSM 17447 / CIP 109464 / GPTSA100-9)</name>
    <dbReference type="NCBI Taxonomy" id="1094466"/>
    <lineage>
        <taxon>Bacteria</taxon>
        <taxon>Pseudomonadati</taxon>
        <taxon>Bacteroidota</taxon>
        <taxon>Flavobacteriia</taxon>
        <taxon>Flavobacteriales</taxon>
        <taxon>Flavobacteriaceae</taxon>
        <taxon>Flavobacterium</taxon>
    </lineage>
</organism>
<keyword evidence="8" id="KW-0625">Polysaccharide transport</keyword>